<keyword evidence="2" id="KW-0413">Isomerase</keyword>
<dbReference type="EMBL" id="BAAAYR010000001">
    <property type="protein sequence ID" value="GAA3560461.1"/>
    <property type="molecule type" value="Genomic_DNA"/>
</dbReference>
<reference evidence="4" key="1">
    <citation type="journal article" date="2019" name="Int. J. Syst. Evol. Microbiol.">
        <title>The Global Catalogue of Microorganisms (GCM) 10K type strain sequencing project: providing services to taxonomists for standard genome sequencing and annotation.</title>
        <authorList>
            <consortium name="The Broad Institute Genomics Platform"/>
            <consortium name="The Broad Institute Genome Sequencing Center for Infectious Disease"/>
            <person name="Wu L."/>
            <person name="Ma J."/>
        </authorList>
    </citation>
    <scope>NUCLEOTIDE SEQUENCE [LARGE SCALE GENOMIC DNA]</scope>
    <source>
        <strain evidence="4">JCM 16540</strain>
    </source>
</reference>
<dbReference type="Proteomes" id="UP001500767">
    <property type="component" value="Unassembled WGS sequence"/>
</dbReference>
<dbReference type="PANTHER" id="PTHR13774:SF17">
    <property type="entry name" value="PHENAZINE BIOSYNTHESIS-LIKE DOMAIN-CONTAINING PROTEIN"/>
    <property type="match status" value="1"/>
</dbReference>
<comment type="similarity">
    <text evidence="1">Belongs to the PhzF family.</text>
</comment>
<keyword evidence="4" id="KW-1185">Reference proteome</keyword>
<accession>A0ABP6X834</accession>
<sequence length="257" mass="27306">MFQVDAFAARRFTGNPAAVVVLDHFLDDAVMQAVAAENNLAETAFVVADGHRYRLRWFTPVVEVALCGHATLAAGAVVAERLEPGRESVVFDTTSGALVVHRRGSGYEIDLPVRTVSAVPTPAALSAALGLAPLETATDGGNYIARLPTARDVRELEPDLAAVARLDRTGVVVTAVGDGPYDFVSRYFAPRKGIPEDPVTGGAHCALVPFWSARTGRETFVAHQASHRGGDLTCRLVGDRVVLGGSCVFYLEGHIDL</sequence>
<organism evidence="3 4">
    <name type="scientific">Microlunatus spumicola</name>
    <dbReference type="NCBI Taxonomy" id="81499"/>
    <lineage>
        <taxon>Bacteria</taxon>
        <taxon>Bacillati</taxon>
        <taxon>Actinomycetota</taxon>
        <taxon>Actinomycetes</taxon>
        <taxon>Propionibacteriales</taxon>
        <taxon>Propionibacteriaceae</taxon>
        <taxon>Microlunatus</taxon>
    </lineage>
</organism>
<dbReference type="NCBIfam" id="TIGR00654">
    <property type="entry name" value="PhzF_family"/>
    <property type="match status" value="1"/>
</dbReference>
<comment type="caution">
    <text evidence="3">The sequence shown here is derived from an EMBL/GenBank/DDBJ whole genome shotgun (WGS) entry which is preliminary data.</text>
</comment>
<name>A0ABP6X834_9ACTN</name>
<proteinExistence type="inferred from homology"/>
<dbReference type="Pfam" id="PF02567">
    <property type="entry name" value="PhzC-PhzF"/>
    <property type="match status" value="1"/>
</dbReference>
<dbReference type="PIRSF" id="PIRSF016184">
    <property type="entry name" value="PhzC_PhzF"/>
    <property type="match status" value="1"/>
</dbReference>
<dbReference type="Gene3D" id="3.10.310.10">
    <property type="entry name" value="Diaminopimelate Epimerase, Chain A, domain 1"/>
    <property type="match status" value="2"/>
</dbReference>
<dbReference type="PANTHER" id="PTHR13774">
    <property type="entry name" value="PHENAZINE BIOSYNTHESIS PROTEIN"/>
    <property type="match status" value="1"/>
</dbReference>
<evidence type="ECO:0000313" key="3">
    <source>
        <dbReference type="EMBL" id="GAA3560461.1"/>
    </source>
</evidence>
<gene>
    <name evidence="3" type="ORF">GCM10022197_14960</name>
</gene>
<dbReference type="InterPro" id="IPR003719">
    <property type="entry name" value="Phenazine_PhzF-like"/>
</dbReference>
<protein>
    <submittedName>
        <fullName evidence="3">PhzF family phenazine biosynthesis protein</fullName>
    </submittedName>
</protein>
<dbReference type="RefSeq" id="WP_204911548.1">
    <property type="nucleotide sequence ID" value="NZ_BAAAYR010000001.1"/>
</dbReference>
<evidence type="ECO:0000256" key="1">
    <source>
        <dbReference type="ARBA" id="ARBA00008270"/>
    </source>
</evidence>
<evidence type="ECO:0000313" key="4">
    <source>
        <dbReference type="Proteomes" id="UP001500767"/>
    </source>
</evidence>
<dbReference type="SUPFAM" id="SSF54506">
    <property type="entry name" value="Diaminopimelate epimerase-like"/>
    <property type="match status" value="1"/>
</dbReference>
<evidence type="ECO:0000256" key="2">
    <source>
        <dbReference type="ARBA" id="ARBA00023235"/>
    </source>
</evidence>